<evidence type="ECO:0000256" key="11">
    <source>
        <dbReference type="SAM" id="Phobius"/>
    </source>
</evidence>
<keyword evidence="4 11" id="KW-0812">Transmembrane</keyword>
<dbReference type="GO" id="GO:0016020">
    <property type="term" value="C:membrane"/>
    <property type="evidence" value="ECO:0007669"/>
    <property type="project" value="UniProtKB-SubCell"/>
</dbReference>
<evidence type="ECO:0000256" key="2">
    <source>
        <dbReference type="ARBA" id="ARBA00010519"/>
    </source>
</evidence>
<accession>A0A0S2MPD9</accession>
<evidence type="ECO:0000256" key="8">
    <source>
        <dbReference type="ARBA" id="ARBA00023136"/>
    </source>
</evidence>
<comment type="similarity">
    <text evidence="2">Belongs to the complex I subunit 4L family.</text>
</comment>
<evidence type="ECO:0000256" key="1">
    <source>
        <dbReference type="ARBA" id="ARBA00004141"/>
    </source>
</evidence>
<dbReference type="Pfam" id="PF00420">
    <property type="entry name" value="Oxidored_q2"/>
    <property type="match status" value="1"/>
</dbReference>
<organism evidence="12">
    <name type="scientific">Paromalus flavicornis</name>
    <dbReference type="NCBI Taxonomy" id="154191"/>
    <lineage>
        <taxon>Eukaryota</taxon>
        <taxon>Metazoa</taxon>
        <taxon>Ecdysozoa</taxon>
        <taxon>Arthropoda</taxon>
        <taxon>Hexapoda</taxon>
        <taxon>Insecta</taxon>
        <taxon>Pterygota</taxon>
        <taxon>Neoptera</taxon>
        <taxon>Endopterygota</taxon>
        <taxon>Coleoptera</taxon>
        <taxon>Polyphaga</taxon>
        <taxon>Staphyliniformia</taxon>
        <taxon>Histeridae</taxon>
        <taxon>Dendrophilinae</taxon>
        <taxon>Paromalus</taxon>
    </lineage>
</organism>
<name>A0A0S2MPD9_9COLE</name>
<evidence type="ECO:0000256" key="9">
    <source>
        <dbReference type="ARBA" id="ARBA00031586"/>
    </source>
</evidence>
<reference evidence="12" key="1">
    <citation type="submission" date="2012-06" db="EMBL/GenBank/DDBJ databases">
        <title>Mitogenomics of the Coleoptera under dense taxon sampling.</title>
        <authorList>
            <person name="Timmermans M.J.T.N."/>
            <person name="Lim J."/>
            <person name="Dodsworth S."/>
            <person name="Haran J."/>
            <person name="Ahrens D."/>
            <person name="Bocak L."/>
            <person name="London A."/>
            <person name="Culverwell L."/>
            <person name="Vogler A.P."/>
        </authorList>
    </citation>
    <scope>NUCLEOTIDE SEQUENCE</scope>
</reference>
<keyword evidence="12" id="KW-0496">Mitochondrion</keyword>
<evidence type="ECO:0000256" key="7">
    <source>
        <dbReference type="ARBA" id="ARBA00023027"/>
    </source>
</evidence>
<comment type="subcellular location">
    <subcellularLocation>
        <location evidence="1">Membrane</location>
        <topology evidence="1">Multi-pass membrane protein</topology>
    </subcellularLocation>
</comment>
<dbReference type="GO" id="GO:0008137">
    <property type="term" value="F:NADH dehydrogenase (ubiquinone) activity"/>
    <property type="evidence" value="ECO:0007669"/>
    <property type="project" value="UniProtKB-EC"/>
</dbReference>
<keyword evidence="5" id="KW-1278">Translocase</keyword>
<evidence type="ECO:0000256" key="5">
    <source>
        <dbReference type="ARBA" id="ARBA00022967"/>
    </source>
</evidence>
<comment type="catalytic activity">
    <reaction evidence="10">
        <text>a ubiquinone + NADH + 5 H(+)(in) = a ubiquinol + NAD(+) + 4 H(+)(out)</text>
        <dbReference type="Rhea" id="RHEA:29091"/>
        <dbReference type="Rhea" id="RHEA-COMP:9565"/>
        <dbReference type="Rhea" id="RHEA-COMP:9566"/>
        <dbReference type="ChEBI" id="CHEBI:15378"/>
        <dbReference type="ChEBI" id="CHEBI:16389"/>
        <dbReference type="ChEBI" id="CHEBI:17976"/>
        <dbReference type="ChEBI" id="CHEBI:57540"/>
        <dbReference type="ChEBI" id="CHEBI:57945"/>
        <dbReference type="EC" id="7.1.1.2"/>
    </reaction>
</comment>
<proteinExistence type="inferred from homology"/>
<sequence>MVIFMLNFIYIAGIMSFSLKRKHLLTVLLSLEFIILGLYINLMHLLSFFSFEFYFSMIFLTISVCEGALGLSVLISLIRSHGNDYFSNFNILW</sequence>
<protein>
    <recommendedName>
        <fullName evidence="3">NADH-ubiquinone oxidoreductase chain 4L</fullName>
    </recommendedName>
    <alternativeName>
        <fullName evidence="9">NADH dehydrogenase subunit 4L</fullName>
    </alternativeName>
</protein>
<geneLocation type="mitochondrion" evidence="12"/>
<dbReference type="AlphaFoldDB" id="A0A0S2MPD9"/>
<feature type="transmembrane region" description="Helical" evidence="11">
    <location>
        <begin position="53"/>
        <end position="78"/>
    </location>
</feature>
<dbReference type="EMBL" id="JX412766">
    <property type="protein sequence ID" value="ALO76589.1"/>
    <property type="molecule type" value="Genomic_DNA"/>
</dbReference>
<dbReference type="InterPro" id="IPR039428">
    <property type="entry name" value="NUOK/Mnh_C1-like"/>
</dbReference>
<evidence type="ECO:0000313" key="12">
    <source>
        <dbReference type="EMBL" id="ALO76589.1"/>
    </source>
</evidence>
<keyword evidence="7" id="KW-0520">NAD</keyword>
<keyword evidence="8 11" id="KW-0472">Membrane</keyword>
<evidence type="ECO:0000256" key="6">
    <source>
        <dbReference type="ARBA" id="ARBA00022989"/>
    </source>
</evidence>
<dbReference type="Gene3D" id="1.10.287.3510">
    <property type="match status" value="1"/>
</dbReference>
<keyword evidence="6 11" id="KW-1133">Transmembrane helix</keyword>
<evidence type="ECO:0000256" key="3">
    <source>
        <dbReference type="ARBA" id="ARBA00016612"/>
    </source>
</evidence>
<evidence type="ECO:0000256" key="10">
    <source>
        <dbReference type="ARBA" id="ARBA00049551"/>
    </source>
</evidence>
<evidence type="ECO:0000256" key="4">
    <source>
        <dbReference type="ARBA" id="ARBA00022692"/>
    </source>
</evidence>
<gene>
    <name evidence="12" type="primary">nad4l</name>
</gene>
<feature type="transmembrane region" description="Helical" evidence="11">
    <location>
        <begin position="24"/>
        <end position="47"/>
    </location>
</feature>